<keyword evidence="9" id="KW-0597">Phosphoprotein</keyword>
<gene>
    <name evidence="23" type="primary">Picalm</name>
    <name evidence="23" type="ORF">LEPASP_R01497</name>
</gene>
<dbReference type="GO" id="GO:0008021">
    <property type="term" value="C:synaptic vesicle"/>
    <property type="evidence" value="ECO:0007669"/>
    <property type="project" value="TreeGrafter"/>
</dbReference>
<keyword evidence="11" id="KW-0832">Ubl conjugation</keyword>
<dbReference type="GO" id="GO:0005794">
    <property type="term" value="C:Golgi apparatus"/>
    <property type="evidence" value="ECO:0007669"/>
    <property type="project" value="UniProtKB-SubCell"/>
</dbReference>
<dbReference type="GO" id="GO:0098894">
    <property type="term" value="C:extrinsic component of presynaptic endocytic zone membrane"/>
    <property type="evidence" value="ECO:0007669"/>
    <property type="project" value="TreeGrafter"/>
</dbReference>
<dbReference type="Gene3D" id="1.25.40.90">
    <property type="match status" value="1"/>
</dbReference>
<sequence length="655" mass="71253">MSGQSITDRITAAQHSVTGSAVAKAVCKATTHEVMGPKKKHLDYLIQCTNEMNVNIPQLADTLFERTANSSWVVVFKALITTHHLMMYGNERFIQYLASRNTLFNLNNYLDKSAMQGYDMSTFIRRYSRYLNEKALSYRLVAVDFTKMKRGIDGVMRTMNPEKLLKTLPIIQNQLDALLDFDANPNELTNGVINAAFMLLFKDSIRLFAAYNEGIINLLERYFDMKKNQCKEGLDIYKKFLARMTKLSEFLKVAEQVGIDQGDIPDLTQAPSSLLEALEQHLASVEGKKTKEVSAASRASALSSAVSTLANTGMSFSRMDEKEKQQALEEEQVRLQALKEQRLREISVVSNSASTSASPSTLSGKSVNTTVAVDLFAASAPTTNSMPNLSSDLFDLQPAFVPTVQSTPAISTSASSAWGGPFSSSNGCVGSPPHLDIFDMKPVEEAVKSATPFINSSFSSKQTVELFSGFPLHSASPSTTSSTINVDFDAVFGGKSTAPEYRTTSFNFLDDVLQPTVPPQSQRTTVASQQSGKILANDLDSSLANLVGNLGFGGTPSKKSDMQWSQPTEKKLTGGTNWQAKTSTSTTWNPTPLPTIPHMVISVLLKAKAFGTRLGVPPQVGAAPLMAPQSMMYTQPGLRPTNPFAPVSETQVSSA</sequence>
<protein>
    <recommendedName>
        <fullName evidence="20">Phosphatidylinositol-binding clathrin assembly protein</fullName>
    </recommendedName>
</protein>
<evidence type="ECO:0000256" key="2">
    <source>
        <dbReference type="ARBA" id="ARBA00004132"/>
    </source>
</evidence>
<dbReference type="GO" id="GO:0032050">
    <property type="term" value="F:clathrin heavy chain binding"/>
    <property type="evidence" value="ECO:0007669"/>
    <property type="project" value="TreeGrafter"/>
</dbReference>
<evidence type="ECO:0000256" key="15">
    <source>
        <dbReference type="ARBA" id="ARBA00023176"/>
    </source>
</evidence>
<dbReference type="GO" id="GO:0048268">
    <property type="term" value="P:clathrin coat assembly"/>
    <property type="evidence" value="ECO:0007669"/>
    <property type="project" value="InterPro"/>
</dbReference>
<evidence type="ECO:0000313" key="23">
    <source>
        <dbReference type="EMBL" id="NXL69867.1"/>
    </source>
</evidence>
<evidence type="ECO:0000313" key="24">
    <source>
        <dbReference type="Proteomes" id="UP000558164"/>
    </source>
</evidence>
<comment type="subcellular location">
    <subcellularLocation>
        <location evidence="3">Cell membrane</location>
    </subcellularLocation>
    <subcellularLocation>
        <location evidence="2">Cytoplasmic vesicle</location>
        <location evidence="2">Clathrin-coated vesicle</location>
    </subcellularLocation>
    <subcellularLocation>
        <location evidence="4">Golgi apparatus</location>
    </subcellularLocation>
    <subcellularLocation>
        <location evidence="5">Membrane</location>
        <location evidence="5">Clathrin-coated pit</location>
    </subcellularLocation>
    <subcellularLocation>
        <location evidence="1">Nucleus</location>
    </subcellularLocation>
</comment>
<feature type="compositionally biased region" description="Polar residues" evidence="21">
    <location>
        <begin position="574"/>
        <end position="590"/>
    </location>
</feature>
<comment type="caution">
    <text evidence="23">The sequence shown here is derived from an EMBL/GenBank/DDBJ whole genome shotgun (WGS) entry which is preliminary data.</text>
</comment>
<dbReference type="GO" id="GO:0005546">
    <property type="term" value="F:phosphatidylinositol-4,5-bisphosphate binding"/>
    <property type="evidence" value="ECO:0007669"/>
    <property type="project" value="TreeGrafter"/>
</dbReference>
<dbReference type="SUPFAM" id="SSF89009">
    <property type="entry name" value="GAT-like domain"/>
    <property type="match status" value="1"/>
</dbReference>
<dbReference type="FunFam" id="1.20.58.150:FF:000001">
    <property type="entry name" value="phosphatidylinositol-binding clathrin assembly protein-like isoform X1"/>
    <property type="match status" value="1"/>
</dbReference>
<dbReference type="InterPro" id="IPR045192">
    <property type="entry name" value="AP180-like"/>
</dbReference>
<comment type="function">
    <text evidence="18">Cytoplasmic adapter protein that plays a critical role in clathrin-mediated endocytosis which is important in processes such as internalization of cell receptors, synaptic transmission or removal of apoptotic cells. Recruits AP-2 and attaches clathrin triskelions to the cytoplasmic side of plasma membrane leading to clathrin-coated vesicles (CCVs) assembly. Furthermore, regulates clathrin-coated vesicle size and maturation by directly sensing and driving membrane curvature. In addition to binding to clathrin, mediates the endocytosis of small R-SNARES (Soluble NSF Attachment Protein REceptors) between plasma membranes and endosomes including VAMP2, VAMP3, VAMP4, VAMP7 or VAMP8. In turn, PICALM-dependent SNARE endocytosis is required for the formation and maturation of autophagic precursors. Modulates thereby autophagy and the turnover of autophagy substrates such as MAPT/TAU or amyloid precursor protein cleaved C-terminal fragment (APP-CTF).</text>
</comment>
<evidence type="ECO:0000256" key="4">
    <source>
        <dbReference type="ARBA" id="ARBA00004555"/>
    </source>
</evidence>
<evidence type="ECO:0000256" key="18">
    <source>
        <dbReference type="ARBA" id="ARBA00055144"/>
    </source>
</evidence>
<evidence type="ECO:0000256" key="20">
    <source>
        <dbReference type="ARBA" id="ARBA00068054"/>
    </source>
</evidence>
<dbReference type="InterPro" id="IPR014712">
    <property type="entry name" value="ANTH_dom_sf"/>
</dbReference>
<evidence type="ECO:0000256" key="5">
    <source>
        <dbReference type="ARBA" id="ARBA00004600"/>
    </source>
</evidence>
<comment type="subunit">
    <text evidence="19">Binds to clathrin; involves primarily the C-terminal sequences, but the full-length protein is required for full binding capacity. Binds phosphatidylinositol 4,5- bisphosphate. Interacts with PIMREG; this interaction may change the subcellular location into the nucleus. Interacts with AP2A1 (via its alpha-appendage domain). Interacts (via N-terminus) with VAMP2; VAMP3; VAMP7 and VAMP8 (Via N-terminus). Interacts with LC3/MAP1LC3A.</text>
</comment>
<name>A0A7L0US91_9PASE</name>
<dbReference type="GO" id="GO:0005545">
    <property type="term" value="F:1-phosphatidylinositol binding"/>
    <property type="evidence" value="ECO:0007669"/>
    <property type="project" value="InterPro"/>
</dbReference>
<evidence type="ECO:0000256" key="3">
    <source>
        <dbReference type="ARBA" id="ARBA00004236"/>
    </source>
</evidence>
<feature type="region of interest" description="Disordered" evidence="21">
    <location>
        <begin position="556"/>
        <end position="590"/>
    </location>
</feature>
<dbReference type="GO" id="GO:0016185">
    <property type="term" value="P:synaptic vesicle budding from presynaptic endocytic zone membrane"/>
    <property type="evidence" value="ECO:0007669"/>
    <property type="project" value="TreeGrafter"/>
</dbReference>
<dbReference type="GO" id="GO:0005905">
    <property type="term" value="C:clathrin-coated pit"/>
    <property type="evidence" value="ECO:0007669"/>
    <property type="project" value="UniProtKB-SubCell"/>
</dbReference>
<dbReference type="PROSITE" id="PS50942">
    <property type="entry name" value="ENTH"/>
    <property type="match status" value="1"/>
</dbReference>
<feature type="non-terminal residue" evidence="23">
    <location>
        <position position="655"/>
    </location>
</feature>
<evidence type="ECO:0000256" key="19">
    <source>
        <dbReference type="ARBA" id="ARBA00061829"/>
    </source>
</evidence>
<dbReference type="EMBL" id="VXAX01000512">
    <property type="protein sequence ID" value="NXL69867.1"/>
    <property type="molecule type" value="Genomic_DNA"/>
</dbReference>
<dbReference type="InterPro" id="IPR013809">
    <property type="entry name" value="ENTH"/>
</dbReference>
<dbReference type="GO" id="GO:0005634">
    <property type="term" value="C:nucleus"/>
    <property type="evidence" value="ECO:0007669"/>
    <property type="project" value="UniProtKB-SubCell"/>
</dbReference>
<keyword evidence="15" id="KW-0168">Coated pit</keyword>
<feature type="non-terminal residue" evidence="23">
    <location>
        <position position="1"/>
    </location>
</feature>
<dbReference type="GO" id="GO:0000149">
    <property type="term" value="F:SNARE binding"/>
    <property type="evidence" value="ECO:0007669"/>
    <property type="project" value="TreeGrafter"/>
</dbReference>
<keyword evidence="17" id="KW-0968">Cytoplasmic vesicle</keyword>
<keyword evidence="7" id="KW-1003">Cell membrane</keyword>
<evidence type="ECO:0000256" key="16">
    <source>
        <dbReference type="ARBA" id="ARBA00023242"/>
    </source>
</evidence>
<proteinExistence type="inferred from homology"/>
<dbReference type="Proteomes" id="UP000558164">
    <property type="component" value="Unassembled WGS sequence"/>
</dbReference>
<dbReference type="PANTHER" id="PTHR22951">
    <property type="entry name" value="CLATHRIN ASSEMBLY PROTEIN"/>
    <property type="match status" value="1"/>
</dbReference>
<evidence type="ECO:0000256" key="8">
    <source>
        <dbReference type="ARBA" id="ARBA00022499"/>
    </source>
</evidence>
<reference evidence="23 24" key="1">
    <citation type="submission" date="2019-09" db="EMBL/GenBank/DDBJ databases">
        <title>Bird 10,000 Genomes (B10K) Project - Family phase.</title>
        <authorList>
            <person name="Zhang G."/>
        </authorList>
    </citation>
    <scope>NUCLEOTIDE SEQUENCE [LARGE SCALE GENOMIC DNA]</scope>
    <source>
        <strain evidence="23">B10K-DU-001-35</strain>
        <tissue evidence="23">Muscle</tissue>
    </source>
</reference>
<evidence type="ECO:0000256" key="11">
    <source>
        <dbReference type="ARBA" id="ARBA00022843"/>
    </source>
</evidence>
<comment type="similarity">
    <text evidence="6">Belongs to the PICALM/SNAP91 family.</text>
</comment>
<evidence type="ECO:0000256" key="6">
    <source>
        <dbReference type="ARBA" id="ARBA00008011"/>
    </source>
</evidence>
<organism evidence="23 24">
    <name type="scientific">Leptocoma aspasia</name>
    <dbReference type="NCBI Taxonomy" id="2585812"/>
    <lineage>
        <taxon>Eukaryota</taxon>
        <taxon>Metazoa</taxon>
        <taxon>Chordata</taxon>
        <taxon>Craniata</taxon>
        <taxon>Vertebrata</taxon>
        <taxon>Euteleostomi</taxon>
        <taxon>Archelosauria</taxon>
        <taxon>Archosauria</taxon>
        <taxon>Dinosauria</taxon>
        <taxon>Saurischia</taxon>
        <taxon>Theropoda</taxon>
        <taxon>Coelurosauria</taxon>
        <taxon>Aves</taxon>
        <taxon>Neognathae</taxon>
        <taxon>Neoaves</taxon>
        <taxon>Telluraves</taxon>
        <taxon>Australaves</taxon>
        <taxon>Passeriformes</taxon>
        <taxon>Passeroidea</taxon>
        <taxon>Nectariniidae</taxon>
        <taxon>Leptocoma</taxon>
    </lineage>
</organism>
<dbReference type="AlphaFoldDB" id="A0A7L0US91"/>
<dbReference type="FunFam" id="1.25.40.90:FF:000001">
    <property type="entry name" value="phosphatidylinositol-binding clathrin assembly protein-like isoform X1"/>
    <property type="match status" value="1"/>
</dbReference>
<evidence type="ECO:0000256" key="9">
    <source>
        <dbReference type="ARBA" id="ARBA00022553"/>
    </source>
</evidence>
<evidence type="ECO:0000256" key="12">
    <source>
        <dbReference type="ARBA" id="ARBA00022990"/>
    </source>
</evidence>
<dbReference type="SMART" id="SM00273">
    <property type="entry name" value="ENTH"/>
    <property type="match status" value="1"/>
</dbReference>
<evidence type="ECO:0000259" key="22">
    <source>
        <dbReference type="PROSITE" id="PS50942"/>
    </source>
</evidence>
<dbReference type="SUPFAM" id="SSF48464">
    <property type="entry name" value="ENTH/VHS domain"/>
    <property type="match status" value="1"/>
</dbReference>
<keyword evidence="8" id="KW-1017">Isopeptide bond</keyword>
<dbReference type="GO" id="GO:0030136">
    <property type="term" value="C:clathrin-coated vesicle"/>
    <property type="evidence" value="ECO:0007669"/>
    <property type="project" value="UniProtKB-SubCell"/>
</dbReference>
<keyword evidence="12" id="KW-0007">Acetylation</keyword>
<feature type="domain" description="ENTH" evidence="22">
    <location>
        <begin position="14"/>
        <end position="145"/>
    </location>
</feature>
<dbReference type="InterPro" id="IPR008942">
    <property type="entry name" value="ENTH_VHS"/>
</dbReference>
<evidence type="ECO:0000256" key="13">
    <source>
        <dbReference type="ARBA" id="ARBA00023034"/>
    </source>
</evidence>
<dbReference type="Gene3D" id="1.20.58.150">
    <property type="entry name" value="ANTH domain"/>
    <property type="match status" value="1"/>
</dbReference>
<dbReference type="GO" id="GO:0072583">
    <property type="term" value="P:clathrin-dependent endocytosis"/>
    <property type="evidence" value="ECO:0007669"/>
    <property type="project" value="InterPro"/>
</dbReference>
<evidence type="ECO:0000256" key="7">
    <source>
        <dbReference type="ARBA" id="ARBA00022475"/>
    </source>
</evidence>
<dbReference type="InterPro" id="IPR011417">
    <property type="entry name" value="ANTH_dom"/>
</dbReference>
<evidence type="ECO:0000256" key="1">
    <source>
        <dbReference type="ARBA" id="ARBA00004123"/>
    </source>
</evidence>
<evidence type="ECO:0000256" key="17">
    <source>
        <dbReference type="ARBA" id="ARBA00023329"/>
    </source>
</evidence>
<accession>A0A7L0US91</accession>
<evidence type="ECO:0000256" key="10">
    <source>
        <dbReference type="ARBA" id="ARBA00022583"/>
    </source>
</evidence>
<evidence type="ECO:0000256" key="21">
    <source>
        <dbReference type="SAM" id="MobiDB-lite"/>
    </source>
</evidence>
<dbReference type="PANTHER" id="PTHR22951:SF11">
    <property type="entry name" value="ENTH DOMAIN-CONTAINING PROTEIN"/>
    <property type="match status" value="1"/>
</dbReference>
<keyword evidence="10" id="KW-0254">Endocytosis</keyword>
<keyword evidence="13" id="KW-0333">Golgi apparatus</keyword>
<keyword evidence="14" id="KW-0472">Membrane</keyword>
<keyword evidence="24" id="KW-1185">Reference proteome</keyword>
<dbReference type="OrthoDB" id="44015at2759"/>
<keyword evidence="16" id="KW-0539">Nucleus</keyword>
<dbReference type="CDD" id="cd16985">
    <property type="entry name" value="ANTH_N_AP180"/>
    <property type="match status" value="1"/>
</dbReference>
<dbReference type="Pfam" id="PF07651">
    <property type="entry name" value="ANTH"/>
    <property type="match status" value="1"/>
</dbReference>
<evidence type="ECO:0000256" key="14">
    <source>
        <dbReference type="ARBA" id="ARBA00023136"/>
    </source>
</evidence>